<keyword evidence="1" id="KW-0540">Nuclease</keyword>
<dbReference type="SUPFAM" id="SSF53098">
    <property type="entry name" value="Ribonuclease H-like"/>
    <property type="match status" value="1"/>
</dbReference>
<evidence type="ECO:0000256" key="2">
    <source>
        <dbReference type="ARBA" id="ARBA00022723"/>
    </source>
</evidence>
<dbReference type="InterPro" id="IPR012337">
    <property type="entry name" value="RNaseH-like_sf"/>
</dbReference>
<evidence type="ECO:0000256" key="3">
    <source>
        <dbReference type="ARBA" id="ARBA00022759"/>
    </source>
</evidence>
<keyword evidence="9" id="KW-0233">DNA recombination</keyword>
<reference evidence="12 13" key="1">
    <citation type="submission" date="2022-01" db="EMBL/GenBank/DDBJ databases">
        <title>A chromosomal length assembly of Cordylochernes scorpioides.</title>
        <authorList>
            <person name="Zeh D."/>
            <person name="Zeh J."/>
        </authorList>
    </citation>
    <scope>NUCLEOTIDE SEQUENCE [LARGE SCALE GENOMIC DNA]</scope>
    <source>
        <strain evidence="12">IN4F17</strain>
        <tissue evidence="12">Whole Body</tissue>
    </source>
</reference>
<keyword evidence="8" id="KW-0239">DNA-directed DNA polymerase</keyword>
<keyword evidence="13" id="KW-1185">Reference proteome</keyword>
<keyword evidence="2" id="KW-0479">Metal-binding</keyword>
<evidence type="ECO:0000256" key="6">
    <source>
        <dbReference type="ARBA" id="ARBA00022908"/>
    </source>
</evidence>
<dbReference type="PANTHER" id="PTHR42648">
    <property type="entry name" value="TRANSPOSASE, PUTATIVE-RELATED"/>
    <property type="match status" value="1"/>
</dbReference>
<evidence type="ECO:0000259" key="11">
    <source>
        <dbReference type="PROSITE" id="PS50994"/>
    </source>
</evidence>
<feature type="region of interest" description="Disordered" evidence="10">
    <location>
        <begin position="204"/>
        <end position="226"/>
    </location>
</feature>
<evidence type="ECO:0000256" key="9">
    <source>
        <dbReference type="ARBA" id="ARBA00023172"/>
    </source>
</evidence>
<dbReference type="InterPro" id="IPR039537">
    <property type="entry name" value="Retrotran_Ty1/copia-like"/>
</dbReference>
<organism evidence="12 13">
    <name type="scientific">Cordylochernes scorpioides</name>
    <dbReference type="NCBI Taxonomy" id="51811"/>
    <lineage>
        <taxon>Eukaryota</taxon>
        <taxon>Metazoa</taxon>
        <taxon>Ecdysozoa</taxon>
        <taxon>Arthropoda</taxon>
        <taxon>Chelicerata</taxon>
        <taxon>Arachnida</taxon>
        <taxon>Pseudoscorpiones</taxon>
        <taxon>Cheliferoidea</taxon>
        <taxon>Chernetidae</taxon>
        <taxon>Cordylochernes</taxon>
    </lineage>
</organism>
<evidence type="ECO:0000256" key="7">
    <source>
        <dbReference type="ARBA" id="ARBA00022918"/>
    </source>
</evidence>
<dbReference type="PANTHER" id="PTHR42648:SF11">
    <property type="entry name" value="TRANSPOSON TY4-P GAG-POL POLYPROTEIN"/>
    <property type="match status" value="1"/>
</dbReference>
<protein>
    <recommendedName>
        <fullName evidence="11">Integrase catalytic domain-containing protein</fullName>
    </recommendedName>
</protein>
<dbReference type="EMBL" id="CP092878">
    <property type="protein sequence ID" value="UYV78546.1"/>
    <property type="molecule type" value="Genomic_DNA"/>
</dbReference>
<keyword evidence="7" id="KW-0695">RNA-directed DNA polymerase</keyword>
<keyword evidence="3" id="KW-0255">Endonuclease</keyword>
<dbReference type="Gene3D" id="3.30.420.10">
    <property type="entry name" value="Ribonuclease H-like superfamily/Ribonuclease H"/>
    <property type="match status" value="1"/>
</dbReference>
<keyword evidence="8" id="KW-0548">Nucleotidyltransferase</keyword>
<feature type="compositionally biased region" description="Basic and acidic residues" evidence="10">
    <location>
        <begin position="216"/>
        <end position="226"/>
    </location>
</feature>
<evidence type="ECO:0000256" key="4">
    <source>
        <dbReference type="ARBA" id="ARBA00022801"/>
    </source>
</evidence>
<evidence type="ECO:0000313" key="12">
    <source>
        <dbReference type="EMBL" id="UYV78546.1"/>
    </source>
</evidence>
<dbReference type="Proteomes" id="UP001235939">
    <property type="component" value="Chromosome 16"/>
</dbReference>
<evidence type="ECO:0000313" key="13">
    <source>
        <dbReference type="Proteomes" id="UP001235939"/>
    </source>
</evidence>
<evidence type="ECO:0000256" key="5">
    <source>
        <dbReference type="ARBA" id="ARBA00022842"/>
    </source>
</evidence>
<feature type="domain" description="Integrase catalytic" evidence="11">
    <location>
        <begin position="47"/>
        <end position="174"/>
    </location>
</feature>
<dbReference type="Pfam" id="PF00665">
    <property type="entry name" value="rve"/>
    <property type="match status" value="1"/>
</dbReference>
<evidence type="ECO:0000256" key="1">
    <source>
        <dbReference type="ARBA" id="ARBA00022722"/>
    </source>
</evidence>
<keyword evidence="5" id="KW-0460">Magnesium</keyword>
<sequence>MGKLSREPYNPVTGNITTEPLELIHMDLCGPMANQSLGGSRYSGTSTYERPNIRFFIEIRADEQIRARLRNELNSYVEVPLYFFVLVDDFGRRTFVYFLKTKDETFDRFRDFKSRVENELNLKIKDVRTDNGTEFINDRFKGFLIKNGIHHQLTTTYSPQRNGVAERINRTIVETARTLFFINGFHRRAKAKTSLEDDDVPIDDTTTKPLFTPQENGRKGTRDKVPKLRWNPWQKHVKSTSVSTLIASCGSQLP</sequence>
<dbReference type="InterPro" id="IPR001584">
    <property type="entry name" value="Integrase_cat-core"/>
</dbReference>
<dbReference type="PROSITE" id="PS50994">
    <property type="entry name" value="INTEGRASE"/>
    <property type="match status" value="1"/>
</dbReference>
<proteinExistence type="predicted"/>
<keyword evidence="4" id="KW-0378">Hydrolase</keyword>
<evidence type="ECO:0000256" key="10">
    <source>
        <dbReference type="SAM" id="MobiDB-lite"/>
    </source>
</evidence>
<keyword evidence="6" id="KW-0229">DNA integration</keyword>
<gene>
    <name evidence="12" type="ORF">LAZ67_16001961</name>
</gene>
<dbReference type="InterPro" id="IPR036397">
    <property type="entry name" value="RNaseH_sf"/>
</dbReference>
<accession>A0ABY6LBJ7</accession>
<evidence type="ECO:0000256" key="8">
    <source>
        <dbReference type="ARBA" id="ARBA00022932"/>
    </source>
</evidence>
<name>A0ABY6LBJ7_9ARAC</name>
<keyword evidence="8" id="KW-0808">Transferase</keyword>